<reference evidence="2" key="1">
    <citation type="submission" date="2020-05" db="EMBL/GenBank/DDBJ databases">
        <authorList>
            <person name="Chiriac C."/>
            <person name="Salcher M."/>
            <person name="Ghai R."/>
            <person name="Kavagutti S V."/>
        </authorList>
    </citation>
    <scope>NUCLEOTIDE SEQUENCE</scope>
</reference>
<dbReference type="Pfam" id="PF09852">
    <property type="entry name" value="DUF2079"/>
    <property type="match status" value="1"/>
</dbReference>
<evidence type="ECO:0000256" key="1">
    <source>
        <dbReference type="SAM" id="Phobius"/>
    </source>
</evidence>
<sequence length="459" mass="51406">MIAVVGFYFAALSVEMHRSLATSAYDFGLYDQGIWLLSRFQNPFVTLMGRNLIGDHTSFILLFLVPVYWIIGSTSTLFVIQALAIVAGAVPIYLFTRNRLDSEAMATVFVAAYLIHPATVWIALENFHPDAFLGLFIATALYAAFESKWRMYIVAVLLAMSVKEDVSLILIPLGIWVAWRKNLKMGLFTAVTAFWYSVVAVFGIQRGINGVPFRNGWRIPFGGLSGSIKTLFTDPMAMLRYLVSDSRPYYVLQLVAPVALGFVVFPEVAAIAVLVIFTNIFSNFWYQYHIEYHYSFVVVPILVIGTAFALGRLRKNLRRVVVVICAISTLSCAYLWAPLPGARTRVAYNGSSNPAVIAARVALSKIPDDAVVSAYHPLTAHLARRKRIYVFPVPFKRALYGMDAFATGDVLPFTNDIEFVVLPVAMDDSMQKTWREVSAQFAISYANEWWIVYQRKISG</sequence>
<protein>
    <submittedName>
        <fullName evidence="2">Unannotated protein</fullName>
    </submittedName>
</protein>
<name>A0A6J6UCF3_9ZZZZ</name>
<feature type="transmembrane region" description="Helical" evidence="1">
    <location>
        <begin position="292"/>
        <end position="313"/>
    </location>
</feature>
<feature type="transmembrane region" description="Helical" evidence="1">
    <location>
        <begin position="249"/>
        <end position="280"/>
    </location>
</feature>
<feature type="transmembrane region" description="Helical" evidence="1">
    <location>
        <begin position="52"/>
        <end position="71"/>
    </location>
</feature>
<gene>
    <name evidence="2" type="ORF">UFOPK2855_00436</name>
</gene>
<keyword evidence="1" id="KW-0472">Membrane</keyword>
<dbReference type="EMBL" id="CAEZZK010000063">
    <property type="protein sequence ID" value="CAB4756758.1"/>
    <property type="molecule type" value="Genomic_DNA"/>
</dbReference>
<proteinExistence type="predicted"/>
<dbReference type="InterPro" id="IPR018650">
    <property type="entry name" value="STSV1_Orf64"/>
</dbReference>
<accession>A0A6J6UCF3</accession>
<feature type="transmembrane region" description="Helical" evidence="1">
    <location>
        <begin position="77"/>
        <end position="95"/>
    </location>
</feature>
<feature type="transmembrane region" description="Helical" evidence="1">
    <location>
        <begin position="320"/>
        <end position="337"/>
    </location>
</feature>
<organism evidence="2">
    <name type="scientific">freshwater metagenome</name>
    <dbReference type="NCBI Taxonomy" id="449393"/>
    <lineage>
        <taxon>unclassified sequences</taxon>
        <taxon>metagenomes</taxon>
        <taxon>ecological metagenomes</taxon>
    </lineage>
</organism>
<dbReference type="AlphaFoldDB" id="A0A6J6UCF3"/>
<feature type="transmembrane region" description="Helical" evidence="1">
    <location>
        <begin position="152"/>
        <end position="179"/>
    </location>
</feature>
<evidence type="ECO:0000313" key="2">
    <source>
        <dbReference type="EMBL" id="CAB4756758.1"/>
    </source>
</evidence>
<feature type="transmembrane region" description="Helical" evidence="1">
    <location>
        <begin position="130"/>
        <end position="145"/>
    </location>
</feature>
<feature type="transmembrane region" description="Helical" evidence="1">
    <location>
        <begin position="185"/>
        <end position="204"/>
    </location>
</feature>
<keyword evidence="1" id="KW-1133">Transmembrane helix</keyword>
<keyword evidence="1" id="KW-0812">Transmembrane</keyword>
<feature type="transmembrane region" description="Helical" evidence="1">
    <location>
        <begin position="104"/>
        <end position="124"/>
    </location>
</feature>